<accession>A0ACB8W6D0</accession>
<dbReference type="Proteomes" id="UP000831701">
    <property type="component" value="Chromosome 14"/>
</dbReference>
<organism evidence="1 2">
    <name type="scientific">Scortum barcoo</name>
    <name type="common">barcoo grunter</name>
    <dbReference type="NCBI Taxonomy" id="214431"/>
    <lineage>
        <taxon>Eukaryota</taxon>
        <taxon>Metazoa</taxon>
        <taxon>Chordata</taxon>
        <taxon>Craniata</taxon>
        <taxon>Vertebrata</taxon>
        <taxon>Euteleostomi</taxon>
        <taxon>Actinopterygii</taxon>
        <taxon>Neopterygii</taxon>
        <taxon>Teleostei</taxon>
        <taxon>Neoteleostei</taxon>
        <taxon>Acanthomorphata</taxon>
        <taxon>Eupercaria</taxon>
        <taxon>Centrarchiformes</taxon>
        <taxon>Terapontoidei</taxon>
        <taxon>Terapontidae</taxon>
        <taxon>Scortum</taxon>
    </lineage>
</organism>
<evidence type="ECO:0000313" key="2">
    <source>
        <dbReference type="Proteomes" id="UP000831701"/>
    </source>
</evidence>
<dbReference type="EMBL" id="CM041544">
    <property type="protein sequence ID" value="KAI3363567.1"/>
    <property type="molecule type" value="Genomic_DNA"/>
</dbReference>
<comment type="caution">
    <text evidence="1">The sequence shown here is derived from an EMBL/GenBank/DDBJ whole genome shotgun (WGS) entry which is preliminary data.</text>
</comment>
<sequence>MKFGGTFCTLNVGGRRFSCSAELMKRLPLSRLSRLHRCVSESELLELCDDYDRDRNEFFFDRHSEAFSFIMLYVQHGKLRFVPHMCELSFYNEMLYWGLESADLQPCCQRRLDERMSDCFVHFFPEEEPRSPEEPRSRWLERMRRTFEEPTSSLAAQILASVSVMFVVISMVMLCASTLPDWKTTETLDQHRIIEAVCIGWFTAECIVRFLVSRDKCEFVRRPLNIIDLLAITPYYVSVTVTIMTGENSQLQRAGVTLRVLRIMRIFWVIKLARHFLGLQTLGLTLRRCYREMMMLLVFICVAMAIFSALAQLLEHGLDLETGNQDYASIPAACWWVIISMTTVGYGDMYPVTVAGRVLGGLCVVSGIVLLALPITFIYHSFVQCYHELKMYYYRYDNAEVSCCYKYLMFSYNIIFWLAGSAFIAVGFWAWSEKGVLLDLTQVTRLHGFDPVWLVLVVGGVTFILGFAGCVGALRENICLLKFFSGVIGFIFVLELTAAVLAVVFQSQVREWINDFFLANVKAYRDDIDLQNLIDSLQRMNHCCGAQEPDDWDLNVYFSCNGTHRSREKCGVPFSCCITDPADSVVNTQCGYDVRNRLKREWSDYIYTKGCIVALEDWLPGNLYTVAIVFIVISLLQMVGIYLARTLISDIEKVKFSY</sequence>
<reference evidence="1" key="1">
    <citation type="submission" date="2022-04" db="EMBL/GenBank/DDBJ databases">
        <title>Jade perch genome.</title>
        <authorList>
            <person name="Chao B."/>
        </authorList>
    </citation>
    <scope>NUCLEOTIDE SEQUENCE</scope>
    <source>
        <strain evidence="1">CB-2022</strain>
    </source>
</reference>
<evidence type="ECO:0000313" key="1">
    <source>
        <dbReference type="EMBL" id="KAI3363567.1"/>
    </source>
</evidence>
<name>A0ACB8W6D0_9TELE</name>
<keyword evidence="2" id="KW-1185">Reference proteome</keyword>
<protein>
    <submittedName>
        <fullName evidence="1">Uncharacterized protein</fullName>
    </submittedName>
</protein>
<gene>
    <name evidence="1" type="ORF">L3Q82_012178</name>
</gene>
<proteinExistence type="predicted"/>